<comment type="similarity">
    <text evidence="2">Belongs to the bacterial sugar transferase family.</text>
</comment>
<organism evidence="9 10">
    <name type="scientific">Leeuwenhoekiella polynyae</name>
    <dbReference type="NCBI Taxonomy" id="1550906"/>
    <lineage>
        <taxon>Bacteria</taxon>
        <taxon>Pseudomonadati</taxon>
        <taxon>Bacteroidota</taxon>
        <taxon>Flavobacteriia</taxon>
        <taxon>Flavobacteriales</taxon>
        <taxon>Flavobacteriaceae</taxon>
        <taxon>Leeuwenhoekiella</taxon>
    </lineage>
</organism>
<sequence>MLFFTAFNCLTLTDLLYFNISWLIITYSLNFYPTARKERFHTNLLKLFYLYVIYALSYFAFFGINSGRLQIPMKDLLNVLCCIYTLLTIYRILFYGYMDAYRKQGGDVVDVIVIGRDKNLKKIRAVFDDKLMGYNYLGYFDASPSTSPTYLGTLEDAYLYMLGNHVSQIYCTVSKLSEIELKQLIHFADNNFKKLKIIPDNKEVFTRAMSIELYDTVPVLNMRMLPLERSYSKLIKRIFDILFSLIVIVFILSWLTPLLCLLIKLDSPGPMFFKQQRNGVNKSVFWCHKFRTMTQSSTANTLMAVKNDVRVTRIGKLLRKTSIDELPQFIDVLLGHMSVVGPRPHMQYHTLQYENSVDKYLVRHWVKPGITGLAQIKGYRGEIITKADIVNRVRLDIFYVEKWSIYFDIRIIYLTVINSLRGEVNAY</sequence>
<keyword evidence="3 9" id="KW-0808">Transferase</keyword>
<dbReference type="EMBL" id="QOVK01000002">
    <property type="protein sequence ID" value="RXG25616.1"/>
    <property type="molecule type" value="Genomic_DNA"/>
</dbReference>
<dbReference type="InterPro" id="IPR017475">
    <property type="entry name" value="EPS_sugar_tfrase"/>
</dbReference>
<evidence type="ECO:0000313" key="10">
    <source>
        <dbReference type="Proteomes" id="UP000289859"/>
    </source>
</evidence>
<evidence type="ECO:0000256" key="1">
    <source>
        <dbReference type="ARBA" id="ARBA00004141"/>
    </source>
</evidence>
<protein>
    <submittedName>
        <fullName evidence="9">Putative colanic acid biosynthesis UDP-glucose lipid carrier transferase</fullName>
    </submittedName>
</protein>
<keyword evidence="5 7" id="KW-1133">Transmembrane helix</keyword>
<dbReference type="Proteomes" id="UP000289859">
    <property type="component" value="Unassembled WGS sequence"/>
</dbReference>
<feature type="transmembrane region" description="Helical" evidence="7">
    <location>
        <begin position="76"/>
        <end position="94"/>
    </location>
</feature>
<comment type="subcellular location">
    <subcellularLocation>
        <location evidence="1">Membrane</location>
        <topology evidence="1">Multi-pass membrane protein</topology>
    </subcellularLocation>
</comment>
<dbReference type="PANTHER" id="PTHR30576:SF0">
    <property type="entry name" value="UNDECAPRENYL-PHOSPHATE N-ACETYLGALACTOSAMINYL 1-PHOSPHATE TRANSFERASE-RELATED"/>
    <property type="match status" value="1"/>
</dbReference>
<dbReference type="GO" id="GO:0016780">
    <property type="term" value="F:phosphotransferase activity, for other substituted phosphate groups"/>
    <property type="evidence" value="ECO:0007669"/>
    <property type="project" value="TreeGrafter"/>
</dbReference>
<gene>
    <name evidence="9" type="ORF">DSM02_782</name>
</gene>
<dbReference type="NCBIfam" id="TIGR03025">
    <property type="entry name" value="EPS_sugtrans"/>
    <property type="match status" value="1"/>
</dbReference>
<dbReference type="GO" id="GO:0016020">
    <property type="term" value="C:membrane"/>
    <property type="evidence" value="ECO:0007669"/>
    <property type="project" value="UniProtKB-SubCell"/>
</dbReference>
<evidence type="ECO:0000256" key="4">
    <source>
        <dbReference type="ARBA" id="ARBA00022692"/>
    </source>
</evidence>
<proteinExistence type="inferred from homology"/>
<evidence type="ECO:0000256" key="3">
    <source>
        <dbReference type="ARBA" id="ARBA00022679"/>
    </source>
</evidence>
<evidence type="ECO:0000256" key="2">
    <source>
        <dbReference type="ARBA" id="ARBA00006464"/>
    </source>
</evidence>
<feature type="domain" description="Bacterial sugar transferase" evidence="8">
    <location>
        <begin position="236"/>
        <end position="419"/>
    </location>
</feature>
<comment type="caution">
    <text evidence="9">The sequence shown here is derived from an EMBL/GenBank/DDBJ whole genome shotgun (WGS) entry which is preliminary data.</text>
</comment>
<dbReference type="AlphaFoldDB" id="A0A4Q0PGE9"/>
<feature type="transmembrane region" description="Helical" evidence="7">
    <location>
        <begin position="15"/>
        <end position="32"/>
    </location>
</feature>
<name>A0A4Q0PGE9_9FLAO</name>
<accession>A0A4Q0PGE9</accession>
<feature type="transmembrane region" description="Helical" evidence="7">
    <location>
        <begin position="44"/>
        <end position="64"/>
    </location>
</feature>
<dbReference type="Pfam" id="PF02397">
    <property type="entry name" value="Bac_transf"/>
    <property type="match status" value="1"/>
</dbReference>
<evidence type="ECO:0000259" key="8">
    <source>
        <dbReference type="Pfam" id="PF02397"/>
    </source>
</evidence>
<feature type="transmembrane region" description="Helical" evidence="7">
    <location>
        <begin position="238"/>
        <end position="265"/>
    </location>
</feature>
<dbReference type="PANTHER" id="PTHR30576">
    <property type="entry name" value="COLANIC BIOSYNTHESIS UDP-GLUCOSE LIPID CARRIER TRANSFERASE"/>
    <property type="match status" value="1"/>
</dbReference>
<evidence type="ECO:0000313" key="9">
    <source>
        <dbReference type="EMBL" id="RXG25616.1"/>
    </source>
</evidence>
<keyword evidence="4 7" id="KW-0812">Transmembrane</keyword>
<dbReference type="InterPro" id="IPR003362">
    <property type="entry name" value="Bact_transf"/>
</dbReference>
<evidence type="ECO:0000256" key="5">
    <source>
        <dbReference type="ARBA" id="ARBA00022989"/>
    </source>
</evidence>
<reference evidence="9 10" key="1">
    <citation type="submission" date="2018-07" db="EMBL/GenBank/DDBJ databases">
        <title>Leeuwenhoekiella genomics.</title>
        <authorList>
            <person name="Tahon G."/>
            <person name="Willems A."/>
        </authorList>
    </citation>
    <scope>NUCLEOTIDE SEQUENCE [LARGE SCALE GENOMIC DNA]</scope>
    <source>
        <strain evidence="9 10">LMG 29608</strain>
    </source>
</reference>
<keyword evidence="10" id="KW-1185">Reference proteome</keyword>
<keyword evidence="6 7" id="KW-0472">Membrane</keyword>
<evidence type="ECO:0000256" key="6">
    <source>
        <dbReference type="ARBA" id="ARBA00023136"/>
    </source>
</evidence>
<evidence type="ECO:0000256" key="7">
    <source>
        <dbReference type="SAM" id="Phobius"/>
    </source>
</evidence>